<keyword evidence="2" id="KW-1185">Reference proteome</keyword>
<dbReference type="AlphaFoldDB" id="A0A402D3I6"/>
<organism evidence="1 2">
    <name type="scientific">Capsulimonas corticalis</name>
    <dbReference type="NCBI Taxonomy" id="2219043"/>
    <lineage>
        <taxon>Bacteria</taxon>
        <taxon>Bacillati</taxon>
        <taxon>Armatimonadota</taxon>
        <taxon>Armatimonadia</taxon>
        <taxon>Capsulimonadales</taxon>
        <taxon>Capsulimonadaceae</taxon>
        <taxon>Capsulimonas</taxon>
    </lineage>
</organism>
<proteinExistence type="predicted"/>
<evidence type="ECO:0000313" key="1">
    <source>
        <dbReference type="EMBL" id="BDI31870.1"/>
    </source>
</evidence>
<reference evidence="1 2" key="1">
    <citation type="journal article" date="2019" name="Int. J. Syst. Evol. Microbiol.">
        <title>Capsulimonas corticalis gen. nov., sp. nov., an aerobic capsulated bacterium, of a novel bacterial order, Capsulimonadales ord. nov., of the class Armatimonadia of the phylum Armatimonadetes.</title>
        <authorList>
            <person name="Li J."/>
            <person name="Kudo C."/>
            <person name="Tonouchi A."/>
        </authorList>
    </citation>
    <scope>NUCLEOTIDE SEQUENCE [LARGE SCALE GENOMIC DNA]</scope>
    <source>
        <strain evidence="1 2">AX-7</strain>
    </source>
</reference>
<sequence>MPVFVDQSSGEGNQRRLSVPLKWFRSEYNRTQQSRVGAIGEACVKAQTPAHQIRDHSAAAREAVDKIEGFAE</sequence>
<accession>A0A402D3I6</accession>
<evidence type="ECO:0000313" key="2">
    <source>
        <dbReference type="Proteomes" id="UP000287394"/>
    </source>
</evidence>
<gene>
    <name evidence="1" type="ORF">CCAX7_39210</name>
</gene>
<dbReference type="KEGG" id="ccot:CCAX7_39210"/>
<name>A0A402D3I6_9BACT</name>
<dbReference type="Proteomes" id="UP000287394">
    <property type="component" value="Chromosome"/>
</dbReference>
<protein>
    <submittedName>
        <fullName evidence="1">Uncharacterized protein</fullName>
    </submittedName>
</protein>
<dbReference type="EMBL" id="AP025739">
    <property type="protein sequence ID" value="BDI31870.1"/>
    <property type="molecule type" value="Genomic_DNA"/>
</dbReference>